<name>A0A1X0Q7J4_9MICR</name>
<dbReference type="Gene3D" id="3.30.420.10">
    <property type="entry name" value="Ribonuclease H-like superfamily/Ribonuclease H"/>
    <property type="match status" value="1"/>
</dbReference>
<dbReference type="SMART" id="SM00949">
    <property type="entry name" value="PAZ"/>
    <property type="match status" value="1"/>
</dbReference>
<organism evidence="5 6">
    <name type="scientific">Hepatospora eriocheir</name>
    <dbReference type="NCBI Taxonomy" id="1081669"/>
    <lineage>
        <taxon>Eukaryota</taxon>
        <taxon>Fungi</taxon>
        <taxon>Fungi incertae sedis</taxon>
        <taxon>Microsporidia</taxon>
        <taxon>Hepatosporidae</taxon>
        <taxon>Hepatospora</taxon>
    </lineage>
</organism>
<dbReference type="SUPFAM" id="SSF53098">
    <property type="entry name" value="Ribonuclease H-like"/>
    <property type="match status" value="1"/>
</dbReference>
<dbReference type="Gene3D" id="3.40.50.2300">
    <property type="match status" value="1"/>
</dbReference>
<dbReference type="OrthoDB" id="10252740at2759"/>
<dbReference type="Pfam" id="PF02171">
    <property type="entry name" value="Piwi"/>
    <property type="match status" value="1"/>
</dbReference>
<dbReference type="InterPro" id="IPR003165">
    <property type="entry name" value="Piwi"/>
</dbReference>
<dbReference type="Gene3D" id="2.170.260.10">
    <property type="entry name" value="paz domain"/>
    <property type="match status" value="1"/>
</dbReference>
<keyword evidence="6" id="KW-1185">Reference proteome</keyword>
<evidence type="ECO:0000313" key="5">
    <source>
        <dbReference type="EMBL" id="ORD95729.1"/>
    </source>
</evidence>
<dbReference type="PROSITE" id="PS50821">
    <property type="entry name" value="PAZ"/>
    <property type="match status" value="1"/>
</dbReference>
<dbReference type="InterPro" id="IPR036397">
    <property type="entry name" value="RNaseH_sf"/>
</dbReference>
<feature type="compositionally biased region" description="Basic and acidic residues" evidence="2">
    <location>
        <begin position="7"/>
        <end position="32"/>
    </location>
</feature>
<dbReference type="Pfam" id="PF02170">
    <property type="entry name" value="PAZ"/>
    <property type="match status" value="1"/>
</dbReference>
<dbReference type="InterPro" id="IPR036085">
    <property type="entry name" value="PAZ_dom_sf"/>
</dbReference>
<gene>
    <name evidence="5" type="primary">AGO2</name>
    <name evidence="5" type="ORF">HERIO_2258</name>
</gene>
<evidence type="ECO:0000256" key="2">
    <source>
        <dbReference type="SAM" id="MobiDB-lite"/>
    </source>
</evidence>
<dbReference type="PANTHER" id="PTHR22891">
    <property type="entry name" value="EUKARYOTIC TRANSLATION INITIATION FACTOR 2C"/>
    <property type="match status" value="1"/>
</dbReference>
<evidence type="ECO:0000259" key="4">
    <source>
        <dbReference type="PROSITE" id="PS50822"/>
    </source>
</evidence>
<accession>A0A1X0Q7J4</accession>
<evidence type="ECO:0000256" key="1">
    <source>
        <dbReference type="RuleBase" id="RU361178"/>
    </source>
</evidence>
<dbReference type="CDD" id="cd02846">
    <property type="entry name" value="PAZ_argonaute_like"/>
    <property type="match status" value="1"/>
</dbReference>
<reference evidence="5 6" key="1">
    <citation type="journal article" date="2017" name="Environ. Microbiol.">
        <title>Decay of the glycolytic pathway and adaptation to intranuclear parasitism within Enterocytozoonidae microsporidia.</title>
        <authorList>
            <person name="Wiredu Boakye D."/>
            <person name="Jaroenlak P."/>
            <person name="Prachumwat A."/>
            <person name="Williams T.A."/>
            <person name="Bateman K.S."/>
            <person name="Itsathitphaisarn O."/>
            <person name="Sritunyalucksana K."/>
            <person name="Paszkiewicz K.H."/>
            <person name="Moore K.A."/>
            <person name="Stentiford G.D."/>
            <person name="Williams B.A."/>
        </authorList>
    </citation>
    <scope>NUCLEOTIDE SEQUENCE [LARGE SCALE GENOMIC DNA]</scope>
    <source>
        <strain evidence="5 6">GB1</strain>
    </source>
</reference>
<dbReference type="SUPFAM" id="SSF101690">
    <property type="entry name" value="PAZ domain"/>
    <property type="match status" value="1"/>
</dbReference>
<protein>
    <submittedName>
        <fullName evidence="5">AGO2</fullName>
    </submittedName>
</protein>
<feature type="domain" description="Piwi" evidence="4">
    <location>
        <begin position="485"/>
        <end position="778"/>
    </location>
</feature>
<dbReference type="InterPro" id="IPR012337">
    <property type="entry name" value="RNaseH-like_sf"/>
</dbReference>
<feature type="domain" description="PAZ" evidence="3">
    <location>
        <begin position="234"/>
        <end position="330"/>
    </location>
</feature>
<sequence length="804" mass="92550">MVYNNNRRQDYNRDDNYRSRPQTRREDNRRPPITEPTEISLKANLYEYVGNPLTLYKYSVTIVPEVRKAQQFNFFHKICEHNNFLDHVIAFDGYNTLVSNENLGESLVLEYPLKEGMSKCTIEFINTYKSEDKLDNSSGLIECLDVITRYHQRLNYHVQKRKVIAPGSKGTPIAPGREIISGLSHSFMYDISGKLFMNVQPVFDVYYKPQPLIEMIREFQVFRSQAYGHSIDRITNQLMTELQRLLKGLRLRTIHRDNKNRTFVCREIIEEDAMQKMIEFEDPDTPPMCVADYFAKHYKPLQYPNLPLIKFKVRGDQYIFMPMEVLEIPESPKQKYNSSLTENMTAVMIKEAAKRPVDRFAMIESKARELQLRNNNQLEKFGVIFNNNVHNCQGLMLPAPKIVFGGERACNVNNGSWNLVNMKALQSVPITSFKIFAFREFDLPDNRMIGSFLGIASKYGMYFEEPILQTVSSVKEFTEMERGFMNLVILPNNDSVRYGEIKRHCETYKANFTQCMLAKNRNQLMKPAFVSNLLMKINTKIGGKNFGVDTKIFGDKPTMIFGIDVSHPGISEDRMPTIAAVVGSLDYDFITHTTDICAQEARKDVVVNLQSIIVNQLKKHFNSTGIKPERIIIFREGINDSAMDHVFSTEIAAIKDACVELEKGYLPEINFIVSQTRHNVRFGTADDCSNLQPGSFVSGLGNKQFLDFFLVSANALQGTAKPTRYVLFYNESGFTQESLYNPLFSLCHLFQRATKSVSQPPCVRYAHLACQRGRFYIEPDRTLDENTLTLRSVLFQITNTLYYV</sequence>
<dbReference type="VEuPathDB" id="MicrosporidiaDB:HERIO_2258"/>
<proteinExistence type="inferred from homology"/>
<dbReference type="GO" id="GO:0003723">
    <property type="term" value="F:RNA binding"/>
    <property type="evidence" value="ECO:0007669"/>
    <property type="project" value="InterPro"/>
</dbReference>
<comment type="caution">
    <text evidence="5">The sequence shown here is derived from an EMBL/GenBank/DDBJ whole genome shotgun (WGS) entry which is preliminary data.</text>
</comment>
<dbReference type="InterPro" id="IPR003100">
    <property type="entry name" value="PAZ_dom"/>
</dbReference>
<dbReference type="EMBL" id="LVKB01000200">
    <property type="protein sequence ID" value="ORD95729.1"/>
    <property type="molecule type" value="Genomic_DNA"/>
</dbReference>
<dbReference type="PROSITE" id="PS50822">
    <property type="entry name" value="PIWI"/>
    <property type="match status" value="1"/>
</dbReference>
<dbReference type="Proteomes" id="UP000192356">
    <property type="component" value="Unassembled WGS sequence"/>
</dbReference>
<dbReference type="SMART" id="SM00950">
    <property type="entry name" value="Piwi"/>
    <property type="match status" value="1"/>
</dbReference>
<dbReference type="AlphaFoldDB" id="A0A1X0Q7J4"/>
<comment type="similarity">
    <text evidence="1">Belongs to the argonaute family.</text>
</comment>
<feature type="region of interest" description="Disordered" evidence="2">
    <location>
        <begin position="1"/>
        <end position="35"/>
    </location>
</feature>
<evidence type="ECO:0000259" key="3">
    <source>
        <dbReference type="PROSITE" id="PS50821"/>
    </source>
</evidence>
<evidence type="ECO:0000313" key="6">
    <source>
        <dbReference type="Proteomes" id="UP000192356"/>
    </source>
</evidence>